<organism evidence="4 5">
    <name type="scientific">Hyphococcus lacteus</name>
    <dbReference type="NCBI Taxonomy" id="3143536"/>
    <lineage>
        <taxon>Bacteria</taxon>
        <taxon>Pseudomonadati</taxon>
        <taxon>Pseudomonadota</taxon>
        <taxon>Alphaproteobacteria</taxon>
        <taxon>Parvularculales</taxon>
        <taxon>Parvularculaceae</taxon>
        <taxon>Hyphococcus</taxon>
    </lineage>
</organism>
<keyword evidence="5" id="KW-1185">Reference proteome</keyword>
<sequence>MAEYKIMNVFDRTISLVKWLAFFACFATTGAAAPWDDAPISSTYRPIPSDPIIIRNATILDGAGARFEGRDILIRDGHVIAIGNDFPTDGVDEIDASGLWVTPGIIDIHSHNGTNVRPRTDSNRQASDVSEGSDVDVGDTWIETAIDPQDTAFARALSRGVTTIQVLPGSAPIFGGHSVIVKPVPASTVSEMKFPNAPLGFKMACGENPKWKGADASSTKDWPTSRAGVHAYMRDRFDAAREMLVNWQATGSVSDDAKTVALAGVLAGKINVHFHCYRAFDMSVMLNLAREYGFQIKAFHHATEAYKIVDQLRAAGTCSAVWSDWWGYKREAMDAIRANAPLLHERGGCVMMHSDSPFVGQYLNIEAAKAEAAGRRLGLSVPEEQMVRWITSAPASAIGLGDRIGTIAPGFAADIVLWNGNPFSAYSRPKLVLIDGAIRFNADAEQRQSDFDLGRTPAIEVMP</sequence>
<feature type="chain" id="PRO_5047458760" evidence="2">
    <location>
        <begin position="34"/>
        <end position="463"/>
    </location>
</feature>
<dbReference type="InterPro" id="IPR032466">
    <property type="entry name" value="Metal_Hydrolase"/>
</dbReference>
<dbReference type="InterPro" id="IPR006680">
    <property type="entry name" value="Amidohydro-rel"/>
</dbReference>
<feature type="domain" description="Amidohydrolase-related" evidence="3">
    <location>
        <begin position="340"/>
        <end position="428"/>
    </location>
</feature>
<evidence type="ECO:0000313" key="4">
    <source>
        <dbReference type="EMBL" id="MEX6634773.1"/>
    </source>
</evidence>
<evidence type="ECO:0000256" key="1">
    <source>
        <dbReference type="SAM" id="MobiDB-lite"/>
    </source>
</evidence>
<evidence type="ECO:0000259" key="3">
    <source>
        <dbReference type="Pfam" id="PF01979"/>
    </source>
</evidence>
<feature type="region of interest" description="Disordered" evidence="1">
    <location>
        <begin position="112"/>
        <end position="135"/>
    </location>
</feature>
<dbReference type="InterPro" id="IPR051781">
    <property type="entry name" value="Metallo-dep_Hydrolase"/>
</dbReference>
<feature type="signal peptide" evidence="2">
    <location>
        <begin position="1"/>
        <end position="33"/>
    </location>
</feature>
<dbReference type="PANTHER" id="PTHR43135:SF3">
    <property type="entry name" value="ALPHA-D-RIBOSE 1-METHYLPHOSPHONATE 5-TRIPHOSPHATE DIPHOSPHATASE"/>
    <property type="match status" value="1"/>
</dbReference>
<dbReference type="Pfam" id="PF01979">
    <property type="entry name" value="Amidohydro_1"/>
    <property type="match status" value="1"/>
</dbReference>
<dbReference type="InterPro" id="IPR011059">
    <property type="entry name" value="Metal-dep_hydrolase_composite"/>
</dbReference>
<proteinExistence type="predicted"/>
<comment type="caution">
    <text evidence="4">The sequence shown here is derived from an EMBL/GenBank/DDBJ whole genome shotgun (WGS) entry which is preliminary data.</text>
</comment>
<accession>A0ABV3Z880</accession>
<name>A0ABV3Z880_9PROT</name>
<dbReference type="RefSeq" id="WP_369314812.1">
    <property type="nucleotide sequence ID" value="NZ_JBEHZE010000002.1"/>
</dbReference>
<evidence type="ECO:0000313" key="5">
    <source>
        <dbReference type="Proteomes" id="UP001560685"/>
    </source>
</evidence>
<dbReference type="SUPFAM" id="SSF51556">
    <property type="entry name" value="Metallo-dependent hydrolases"/>
    <property type="match status" value="1"/>
</dbReference>
<dbReference type="SUPFAM" id="SSF51338">
    <property type="entry name" value="Composite domain of metallo-dependent hydrolases"/>
    <property type="match status" value="1"/>
</dbReference>
<evidence type="ECO:0000256" key="2">
    <source>
        <dbReference type="SAM" id="SignalP"/>
    </source>
</evidence>
<protein>
    <submittedName>
        <fullName evidence="4">Amidohydrolase family protein</fullName>
    </submittedName>
</protein>
<gene>
    <name evidence="4" type="ORF">ABFZ84_14575</name>
</gene>
<dbReference type="PANTHER" id="PTHR43135">
    <property type="entry name" value="ALPHA-D-RIBOSE 1-METHYLPHOSPHONATE 5-TRIPHOSPHATE DIPHOSPHATASE"/>
    <property type="match status" value="1"/>
</dbReference>
<dbReference type="Gene3D" id="3.20.20.140">
    <property type="entry name" value="Metal-dependent hydrolases"/>
    <property type="match status" value="1"/>
</dbReference>
<dbReference type="Proteomes" id="UP001560685">
    <property type="component" value="Unassembled WGS sequence"/>
</dbReference>
<dbReference type="EMBL" id="JBEHZE010000002">
    <property type="protein sequence ID" value="MEX6634773.1"/>
    <property type="molecule type" value="Genomic_DNA"/>
</dbReference>
<reference evidence="4 5" key="1">
    <citation type="submission" date="2024-05" db="EMBL/GenBank/DDBJ databases">
        <title>Three bacterial strains, DH-69, EH-24, and ECK-19 isolated from coastal sediments.</title>
        <authorList>
            <person name="Ye Y.-Q."/>
            <person name="Du Z.-J."/>
        </authorList>
    </citation>
    <scope>NUCLEOTIDE SEQUENCE [LARGE SCALE GENOMIC DNA]</scope>
    <source>
        <strain evidence="4 5">ECK-19</strain>
    </source>
</reference>
<keyword evidence="2" id="KW-0732">Signal</keyword>